<evidence type="ECO:0008006" key="4">
    <source>
        <dbReference type="Google" id="ProtNLM"/>
    </source>
</evidence>
<feature type="region of interest" description="Disordered" evidence="1">
    <location>
        <begin position="1"/>
        <end position="30"/>
    </location>
</feature>
<evidence type="ECO:0000313" key="3">
    <source>
        <dbReference type="Proteomes" id="UP000429484"/>
    </source>
</evidence>
<dbReference type="EMBL" id="WISR01000163">
    <property type="protein sequence ID" value="MQW35040.1"/>
    <property type="molecule type" value="Genomic_DNA"/>
</dbReference>
<feature type="compositionally biased region" description="Basic residues" evidence="1">
    <location>
        <begin position="1"/>
        <end position="21"/>
    </location>
</feature>
<organism evidence="2 3">
    <name type="scientific">Rhizobium meliloti</name>
    <name type="common">Ensifer meliloti</name>
    <name type="synonym">Sinorhizobium meliloti</name>
    <dbReference type="NCBI Taxonomy" id="382"/>
    <lineage>
        <taxon>Bacteria</taxon>
        <taxon>Pseudomonadati</taxon>
        <taxon>Pseudomonadota</taxon>
        <taxon>Alphaproteobacteria</taxon>
        <taxon>Hyphomicrobiales</taxon>
        <taxon>Rhizobiaceae</taxon>
        <taxon>Sinorhizobium/Ensifer group</taxon>
        <taxon>Sinorhizobium</taxon>
    </lineage>
</organism>
<protein>
    <recommendedName>
        <fullName evidence="4">Terminase small subunit protein</fullName>
    </recommendedName>
</protein>
<name>A0AAW9TVM1_RHIML</name>
<evidence type="ECO:0000256" key="1">
    <source>
        <dbReference type="SAM" id="MobiDB-lite"/>
    </source>
</evidence>
<gene>
    <name evidence="2" type="ORF">GHK53_20220</name>
</gene>
<evidence type="ECO:0000313" key="2">
    <source>
        <dbReference type="EMBL" id="MQW35040.1"/>
    </source>
</evidence>
<proteinExistence type="predicted"/>
<feature type="region of interest" description="Disordered" evidence="1">
    <location>
        <begin position="168"/>
        <end position="187"/>
    </location>
</feature>
<dbReference type="Proteomes" id="UP000429484">
    <property type="component" value="Unassembled WGS sequence"/>
</dbReference>
<comment type="caution">
    <text evidence="2">The sequence shown here is derived from an EMBL/GenBank/DDBJ whole genome shotgun (WGS) entry which is preliminary data.</text>
</comment>
<dbReference type="Gene3D" id="1.10.10.60">
    <property type="entry name" value="Homeodomain-like"/>
    <property type="match status" value="1"/>
</dbReference>
<dbReference type="RefSeq" id="WP_127635574.1">
    <property type="nucleotide sequence ID" value="NZ_JAMKQB010000051.1"/>
</dbReference>
<dbReference type="InterPro" id="IPR048683">
    <property type="entry name" value="Sf6_terminase"/>
</dbReference>
<dbReference type="Pfam" id="PF20901">
    <property type="entry name" value="Sf6_terminase"/>
    <property type="match status" value="1"/>
</dbReference>
<reference evidence="2 3" key="1">
    <citation type="journal article" date="2013" name="Genome Biol.">
        <title>Comparative genomics of the core and accessory genomes of 48 Sinorhizobium strains comprising five genospecies.</title>
        <authorList>
            <person name="Sugawara M."/>
            <person name="Epstein B."/>
            <person name="Badgley B.D."/>
            <person name="Unno T."/>
            <person name="Xu L."/>
            <person name="Reese J."/>
            <person name="Gyaneshwar P."/>
            <person name="Denny R."/>
            <person name="Mudge J."/>
            <person name="Bharti A.K."/>
            <person name="Farmer A.D."/>
            <person name="May G.D."/>
            <person name="Woodward J.E."/>
            <person name="Medigue C."/>
            <person name="Vallenet D."/>
            <person name="Lajus A."/>
            <person name="Rouy Z."/>
            <person name="Martinez-Vaz B."/>
            <person name="Tiffin P."/>
            <person name="Young N.D."/>
            <person name="Sadowsky M.J."/>
        </authorList>
    </citation>
    <scope>NUCLEOTIDE SEQUENCE [LARGE SCALE GENOMIC DNA]</scope>
    <source>
        <strain evidence="2 3">N6B1</strain>
    </source>
</reference>
<sequence>MPVTKKPSKKAKPTAKARKPRASQWGQPTRDAILEKLSIGKSLREICSAKGMPAEGTVRGWVIQDEDFAAQYAQAREAGMEALGDEILQIADSQEGDIIKTEDGREIVNHDAIQRAKLRVDTRKWIMSKIAPKKYGDRLDLNHSGSIDRLSDDAIDARLLKLLGKAGTAAAVGGEGEAEEAKPAGEL</sequence>
<dbReference type="AlphaFoldDB" id="A0AAW9TVM1"/>
<accession>A0AAW9TVM1</accession>